<gene>
    <name evidence="2" type="ORF">Tci_042727</name>
</gene>
<evidence type="ECO:0000313" key="2">
    <source>
        <dbReference type="EMBL" id="GEU70749.1"/>
    </source>
</evidence>
<dbReference type="AlphaFoldDB" id="A0A6L2MB82"/>
<dbReference type="EMBL" id="BKCJ010006174">
    <property type="protein sequence ID" value="GEU70749.1"/>
    <property type="molecule type" value="Genomic_DNA"/>
</dbReference>
<accession>A0A6L2MB82</accession>
<sequence length="208" mass="24214">MSRGWRKVLQLRFCIHEFVWHKIRDGACTSLWYDHWCSLSPLADFVSPRDMFRAGLSTTSMVADVLASGSLVWPRDLGVKYPSLLSIPSHRVSLGVQDKLEWRIRLGLSKPFTVSTVWNSIRPRDVKVNWVDVVWYPNCIPRHAFNLWIVIKRKLKTQDNLWSWEVFSSLASNCPLCESQPDSHEHLFFECPFSTQVWLHMRDLAGLS</sequence>
<name>A0A6L2MB82_TANCI</name>
<comment type="caution">
    <text evidence="2">The sequence shown here is derived from an EMBL/GenBank/DDBJ whole genome shotgun (WGS) entry which is preliminary data.</text>
</comment>
<reference evidence="2" key="1">
    <citation type="journal article" date="2019" name="Sci. Rep.">
        <title>Draft genome of Tanacetum cinerariifolium, the natural source of mosquito coil.</title>
        <authorList>
            <person name="Yamashiro T."/>
            <person name="Shiraishi A."/>
            <person name="Satake H."/>
            <person name="Nakayama K."/>
        </authorList>
    </citation>
    <scope>NUCLEOTIDE SEQUENCE</scope>
</reference>
<proteinExistence type="predicted"/>
<dbReference type="Pfam" id="PF13966">
    <property type="entry name" value="zf-RVT"/>
    <property type="match status" value="1"/>
</dbReference>
<protein>
    <recommendedName>
        <fullName evidence="1">Reverse transcriptase zinc-binding domain-containing protein</fullName>
    </recommendedName>
</protein>
<feature type="domain" description="Reverse transcriptase zinc-binding" evidence="1">
    <location>
        <begin position="112"/>
        <end position="198"/>
    </location>
</feature>
<evidence type="ECO:0000259" key="1">
    <source>
        <dbReference type="Pfam" id="PF13966"/>
    </source>
</evidence>
<organism evidence="2">
    <name type="scientific">Tanacetum cinerariifolium</name>
    <name type="common">Dalmatian daisy</name>
    <name type="synonym">Chrysanthemum cinerariifolium</name>
    <dbReference type="NCBI Taxonomy" id="118510"/>
    <lineage>
        <taxon>Eukaryota</taxon>
        <taxon>Viridiplantae</taxon>
        <taxon>Streptophyta</taxon>
        <taxon>Embryophyta</taxon>
        <taxon>Tracheophyta</taxon>
        <taxon>Spermatophyta</taxon>
        <taxon>Magnoliopsida</taxon>
        <taxon>eudicotyledons</taxon>
        <taxon>Gunneridae</taxon>
        <taxon>Pentapetalae</taxon>
        <taxon>asterids</taxon>
        <taxon>campanulids</taxon>
        <taxon>Asterales</taxon>
        <taxon>Asteraceae</taxon>
        <taxon>Asteroideae</taxon>
        <taxon>Anthemideae</taxon>
        <taxon>Anthemidinae</taxon>
        <taxon>Tanacetum</taxon>
    </lineage>
</organism>
<dbReference type="InterPro" id="IPR026960">
    <property type="entry name" value="RVT-Znf"/>
</dbReference>